<evidence type="ECO:0000313" key="1">
    <source>
        <dbReference type="EMBL" id="OPL33556.1"/>
    </source>
</evidence>
<gene>
    <name evidence="1" type="ORF">AM593_00498</name>
</gene>
<comment type="caution">
    <text evidence="1">The sequence shown here is derived from an EMBL/GenBank/DDBJ whole genome shotgun (WGS) entry which is preliminary data.</text>
</comment>
<organism evidence="1 2">
    <name type="scientific">Mytilus galloprovincialis</name>
    <name type="common">Mediterranean mussel</name>
    <dbReference type="NCBI Taxonomy" id="29158"/>
    <lineage>
        <taxon>Eukaryota</taxon>
        <taxon>Metazoa</taxon>
        <taxon>Spiralia</taxon>
        <taxon>Lophotrochozoa</taxon>
        <taxon>Mollusca</taxon>
        <taxon>Bivalvia</taxon>
        <taxon>Autobranchia</taxon>
        <taxon>Pteriomorphia</taxon>
        <taxon>Mytilida</taxon>
        <taxon>Mytiloidea</taxon>
        <taxon>Mytilidae</taxon>
        <taxon>Mytilinae</taxon>
        <taxon>Mytilus</taxon>
    </lineage>
</organism>
<dbReference type="EMBL" id="KV582401">
    <property type="protein sequence ID" value="OPL33556.1"/>
    <property type="molecule type" value="Genomic_DNA"/>
</dbReference>
<feature type="non-terminal residue" evidence="1">
    <location>
        <position position="1"/>
    </location>
</feature>
<accession>A0A3L5TUE3</accession>
<proteinExistence type="predicted"/>
<dbReference type="AlphaFoldDB" id="A0A3L5TUE3"/>
<name>A0A3L5TUE3_MYTGA</name>
<reference evidence="1 2" key="1">
    <citation type="journal article" date="2016" name="PLoS ONE">
        <title>A First Insight into the Genome of the Filter-Feeder Mussel Mytilus galloprovincialis.</title>
        <authorList>
            <person name="Murgarella M."/>
            <person name="Puiu D."/>
            <person name="Novoa B."/>
            <person name="Figueras A."/>
            <person name="Posada D."/>
            <person name="Canchaya C."/>
        </authorList>
    </citation>
    <scope>NUCLEOTIDE SEQUENCE [LARGE SCALE GENOMIC DNA]</scope>
    <source>
        <tissue evidence="1">Muscle</tissue>
    </source>
</reference>
<feature type="non-terminal residue" evidence="1">
    <location>
        <position position="71"/>
    </location>
</feature>
<dbReference type="Proteomes" id="UP000266721">
    <property type="component" value="Unassembled WGS sequence"/>
</dbReference>
<evidence type="ECO:0000313" key="2">
    <source>
        <dbReference type="Proteomes" id="UP000266721"/>
    </source>
</evidence>
<sequence length="71" mass="8402">LTYHRLIGEMTIPGVTQQFNRSSYIGTYGTRLRVVAIEINTTFMFQNLGYREGKPIYHLWEKFIQQEVSKM</sequence>
<keyword evidence="2" id="KW-1185">Reference proteome</keyword>
<protein>
    <submittedName>
        <fullName evidence="1">Uncharacterized protein</fullName>
    </submittedName>
</protein>